<evidence type="ECO:0000313" key="9">
    <source>
        <dbReference type="EMBL" id="KAL0090323.1"/>
    </source>
</evidence>
<protein>
    <recommendedName>
        <fullName evidence="8">DUF202 domain-containing protein</fullName>
    </recommendedName>
</protein>
<feature type="transmembrane region" description="Helical" evidence="7">
    <location>
        <begin position="135"/>
        <end position="156"/>
    </location>
</feature>
<dbReference type="InterPro" id="IPR052053">
    <property type="entry name" value="IM_YidH-like"/>
</dbReference>
<dbReference type="Proteomes" id="UP001448207">
    <property type="component" value="Unassembled WGS sequence"/>
</dbReference>
<comment type="caution">
    <text evidence="9">The sequence shown here is derived from an EMBL/GenBank/DDBJ whole genome shotgun (WGS) entry which is preliminary data.</text>
</comment>
<dbReference type="InterPro" id="IPR003807">
    <property type="entry name" value="DUF202"/>
</dbReference>
<evidence type="ECO:0000256" key="3">
    <source>
        <dbReference type="ARBA" id="ARBA00022692"/>
    </source>
</evidence>
<gene>
    <name evidence="9" type="ORF">J3Q64DRAFT_1729360</name>
</gene>
<evidence type="ECO:0000256" key="5">
    <source>
        <dbReference type="ARBA" id="ARBA00023136"/>
    </source>
</evidence>
<keyword evidence="3 7" id="KW-0812">Transmembrane</keyword>
<proteinExistence type="predicted"/>
<keyword evidence="2" id="KW-1003">Cell membrane</keyword>
<feature type="transmembrane region" description="Helical" evidence="7">
    <location>
        <begin position="168"/>
        <end position="191"/>
    </location>
</feature>
<evidence type="ECO:0000313" key="10">
    <source>
        <dbReference type="Proteomes" id="UP001448207"/>
    </source>
</evidence>
<keyword evidence="10" id="KW-1185">Reference proteome</keyword>
<evidence type="ECO:0000256" key="1">
    <source>
        <dbReference type="ARBA" id="ARBA00004651"/>
    </source>
</evidence>
<accession>A0ABR3B5A5</accession>
<sequence length="234" mass="25542">MAESQHLLSQPTSQNYSSTATDNGQSSRPNSSSSTCTITSINNGGTQDPPQSSSSAITEAEAATETTALLASSSSSYSSSSSSKTALKLASECPTRPPHPWLTFLEEFIEEYSTSRYLENKNSVARDHLANERTYLAWLRTSLATISCGVAITQFFRLDKSIRDGSLLWFGRPVGLCFILMGMMFLMFAFVRYFHVQASMIKGYFPASRGIVIVTTSSVLMALIALFIIITFSS</sequence>
<evidence type="ECO:0000259" key="8">
    <source>
        <dbReference type="Pfam" id="PF02656"/>
    </source>
</evidence>
<organism evidence="9 10">
    <name type="scientific">Phycomyces blakesleeanus</name>
    <dbReference type="NCBI Taxonomy" id="4837"/>
    <lineage>
        <taxon>Eukaryota</taxon>
        <taxon>Fungi</taxon>
        <taxon>Fungi incertae sedis</taxon>
        <taxon>Mucoromycota</taxon>
        <taxon>Mucoromycotina</taxon>
        <taxon>Mucoromycetes</taxon>
        <taxon>Mucorales</taxon>
        <taxon>Phycomycetaceae</taxon>
        <taxon>Phycomyces</taxon>
    </lineage>
</organism>
<name>A0ABR3B5A5_PHYBL</name>
<keyword evidence="4 7" id="KW-1133">Transmembrane helix</keyword>
<dbReference type="Pfam" id="PF02656">
    <property type="entry name" value="DUF202"/>
    <property type="match status" value="1"/>
</dbReference>
<feature type="compositionally biased region" description="Low complexity" evidence="6">
    <location>
        <begin position="26"/>
        <end position="43"/>
    </location>
</feature>
<dbReference type="PANTHER" id="PTHR34187:SF2">
    <property type="entry name" value="DUF202 DOMAIN-CONTAINING PROTEIN"/>
    <property type="match status" value="1"/>
</dbReference>
<dbReference type="PANTHER" id="PTHR34187">
    <property type="entry name" value="FGR18P"/>
    <property type="match status" value="1"/>
</dbReference>
<feature type="compositionally biased region" description="Low complexity" evidence="6">
    <location>
        <begin position="52"/>
        <end position="61"/>
    </location>
</feature>
<feature type="compositionally biased region" description="Polar residues" evidence="6">
    <location>
        <begin position="1"/>
        <end position="25"/>
    </location>
</feature>
<dbReference type="EMBL" id="JBCLYO010000004">
    <property type="protein sequence ID" value="KAL0090323.1"/>
    <property type="molecule type" value="Genomic_DNA"/>
</dbReference>
<keyword evidence="5 7" id="KW-0472">Membrane</keyword>
<evidence type="ECO:0000256" key="6">
    <source>
        <dbReference type="SAM" id="MobiDB-lite"/>
    </source>
</evidence>
<evidence type="ECO:0000256" key="7">
    <source>
        <dbReference type="SAM" id="Phobius"/>
    </source>
</evidence>
<evidence type="ECO:0000256" key="2">
    <source>
        <dbReference type="ARBA" id="ARBA00022475"/>
    </source>
</evidence>
<feature type="transmembrane region" description="Helical" evidence="7">
    <location>
        <begin position="211"/>
        <end position="232"/>
    </location>
</feature>
<reference evidence="9 10" key="1">
    <citation type="submission" date="2024-04" db="EMBL/GenBank/DDBJ databases">
        <title>Symmetric and asymmetric DNA N6-adenine methylation regulates different biological responses in Mucorales.</title>
        <authorList>
            <consortium name="Lawrence Berkeley National Laboratory"/>
            <person name="Lax C."/>
            <person name="Mondo S.J."/>
            <person name="Osorio-Concepcion M."/>
            <person name="Muszewska A."/>
            <person name="Corrochano-Luque M."/>
            <person name="Gutierrez G."/>
            <person name="Riley R."/>
            <person name="Lipzen A."/>
            <person name="Guo J."/>
            <person name="Hundley H."/>
            <person name="Amirebrahimi M."/>
            <person name="Ng V."/>
            <person name="Lorenzo-Gutierrez D."/>
            <person name="Binder U."/>
            <person name="Yang J."/>
            <person name="Song Y."/>
            <person name="Canovas D."/>
            <person name="Navarro E."/>
            <person name="Freitag M."/>
            <person name="Gabaldon T."/>
            <person name="Grigoriev I.V."/>
            <person name="Corrochano L.M."/>
            <person name="Nicolas F.E."/>
            <person name="Garre V."/>
        </authorList>
    </citation>
    <scope>NUCLEOTIDE SEQUENCE [LARGE SCALE GENOMIC DNA]</scope>
    <source>
        <strain evidence="9 10">L51</strain>
    </source>
</reference>
<evidence type="ECO:0000256" key="4">
    <source>
        <dbReference type="ARBA" id="ARBA00022989"/>
    </source>
</evidence>
<comment type="subcellular location">
    <subcellularLocation>
        <location evidence="1">Cell membrane</location>
        <topology evidence="1">Multi-pass membrane protein</topology>
    </subcellularLocation>
</comment>
<feature type="domain" description="DUF202" evidence="8">
    <location>
        <begin position="126"/>
        <end position="197"/>
    </location>
</feature>
<feature type="region of interest" description="Disordered" evidence="6">
    <location>
        <begin position="1"/>
        <end position="61"/>
    </location>
</feature>